<sequence>MADASKIADYKEAIEKMKEAAQLEINRTEPVKNIEDLSLDDVTEDALIEQFFEMGEELGVDTRQGSIYWDACMGSIIRTAMFFDQLASVNEIISLQTCTGDVLDEKLEERGLTRNPAEATPAIYKVIFVGEVPEIDSVMSCDDYLFTLQDRDGEYVIVSDDVGTELNDLIPGTEVIPELDVDGLISATLGELLIPAIDVEDDDSARERLINKISGPDENGNKSQIRTWCESVDGVGAARIMPLWNGPNTVAGVIVGKNGLVPTSGVVEAVQTYLDPGCTGMGEGVANLGQFFTAIAVEAVTIDISVSVLKKEDSTYSGIQTNFKELLKKYFQQLALEDYARGMAVRYVRIGAILEGMDEVIDYDKLTLNGKPANVTFTMLQIPVLGEVAVDGNIQ</sequence>
<gene>
    <name evidence="4" type="ORF">DW833_08830</name>
</gene>
<dbReference type="Proteomes" id="UP000284621">
    <property type="component" value="Unassembled WGS sequence"/>
</dbReference>
<keyword evidence="5" id="KW-1185">Reference proteome</keyword>
<dbReference type="PANTHER" id="PTHR37829">
    <property type="entry name" value="PHAGE-LIKE ELEMENT PBSX PROTEIN XKDT"/>
    <property type="match status" value="1"/>
</dbReference>
<proteinExistence type="inferred from homology"/>
<evidence type="ECO:0000259" key="2">
    <source>
        <dbReference type="Pfam" id="PF26078"/>
    </source>
</evidence>
<dbReference type="AlphaFoldDB" id="A0A414B590"/>
<evidence type="ECO:0000313" key="4">
    <source>
        <dbReference type="EMBL" id="RHC64158.1"/>
    </source>
</evidence>
<accession>A0A414B590</accession>
<dbReference type="Pfam" id="PF26078">
    <property type="entry name" value="Baseplate_J_M"/>
    <property type="match status" value="1"/>
</dbReference>
<dbReference type="EMBL" id="QSID01000009">
    <property type="protein sequence ID" value="RHC64158.1"/>
    <property type="molecule type" value="Genomic_DNA"/>
</dbReference>
<dbReference type="InterPro" id="IPR058531">
    <property type="entry name" value="Baseplate_J_M"/>
</dbReference>
<dbReference type="PANTHER" id="PTHR37829:SF3">
    <property type="entry name" value="PROTEIN JAYE-RELATED"/>
    <property type="match status" value="1"/>
</dbReference>
<comment type="caution">
    <text evidence="4">The sequence shown here is derived from an EMBL/GenBank/DDBJ whole genome shotgun (WGS) entry which is preliminary data.</text>
</comment>
<name>A0A414B590_9FIRM</name>
<evidence type="ECO:0000256" key="1">
    <source>
        <dbReference type="ARBA" id="ARBA00038087"/>
    </source>
</evidence>
<comment type="similarity">
    <text evidence="1">Belongs to the Mu gp47/PBSX XkdT family.</text>
</comment>
<evidence type="ECO:0000313" key="5">
    <source>
        <dbReference type="Proteomes" id="UP000284621"/>
    </source>
</evidence>
<dbReference type="Pfam" id="PF26079">
    <property type="entry name" value="Baseplate_J_C"/>
    <property type="match status" value="1"/>
</dbReference>
<dbReference type="InterPro" id="IPR058530">
    <property type="entry name" value="Baseplate_J-like_C"/>
</dbReference>
<dbReference type="InterPro" id="IPR052399">
    <property type="entry name" value="Phage_Baseplate_Assmbl_Protein"/>
</dbReference>
<feature type="domain" description="Baseplate J-like C-terminal" evidence="3">
    <location>
        <begin position="302"/>
        <end position="390"/>
    </location>
</feature>
<dbReference type="RefSeq" id="WP_118381193.1">
    <property type="nucleotide sequence ID" value="NZ_CABJFJ010000009.1"/>
</dbReference>
<organism evidence="4 5">
    <name type="scientific">Anaerobutyricum hallii</name>
    <dbReference type="NCBI Taxonomy" id="39488"/>
    <lineage>
        <taxon>Bacteria</taxon>
        <taxon>Bacillati</taxon>
        <taxon>Bacillota</taxon>
        <taxon>Clostridia</taxon>
        <taxon>Lachnospirales</taxon>
        <taxon>Lachnospiraceae</taxon>
        <taxon>Anaerobutyricum</taxon>
    </lineage>
</organism>
<feature type="domain" description="Baseplate J-like central" evidence="2">
    <location>
        <begin position="219"/>
        <end position="295"/>
    </location>
</feature>
<reference evidence="4 5" key="1">
    <citation type="submission" date="2018-08" db="EMBL/GenBank/DDBJ databases">
        <title>A genome reference for cultivated species of the human gut microbiota.</title>
        <authorList>
            <person name="Zou Y."/>
            <person name="Xue W."/>
            <person name="Luo G."/>
        </authorList>
    </citation>
    <scope>NUCLEOTIDE SEQUENCE [LARGE SCALE GENOMIC DNA]</scope>
    <source>
        <strain evidence="4 5">AM34-3LB</strain>
    </source>
</reference>
<protein>
    <submittedName>
        <fullName evidence="4">Uncharacterized protein</fullName>
    </submittedName>
</protein>
<evidence type="ECO:0000259" key="3">
    <source>
        <dbReference type="Pfam" id="PF26079"/>
    </source>
</evidence>